<organism evidence="2 3">
    <name type="scientific">Lineolata rhizophorae</name>
    <dbReference type="NCBI Taxonomy" id="578093"/>
    <lineage>
        <taxon>Eukaryota</taxon>
        <taxon>Fungi</taxon>
        <taxon>Dikarya</taxon>
        <taxon>Ascomycota</taxon>
        <taxon>Pezizomycotina</taxon>
        <taxon>Dothideomycetes</taxon>
        <taxon>Dothideomycetes incertae sedis</taxon>
        <taxon>Lineolatales</taxon>
        <taxon>Lineolataceae</taxon>
        <taxon>Lineolata</taxon>
    </lineage>
</organism>
<evidence type="ECO:0000313" key="3">
    <source>
        <dbReference type="Proteomes" id="UP000799766"/>
    </source>
</evidence>
<keyword evidence="3" id="KW-1185">Reference proteome</keyword>
<dbReference type="PROSITE" id="PS51184">
    <property type="entry name" value="JMJC"/>
    <property type="match status" value="1"/>
</dbReference>
<dbReference type="AlphaFoldDB" id="A0A6A6NNG8"/>
<feature type="domain" description="JmjC" evidence="1">
    <location>
        <begin position="7"/>
        <end position="93"/>
    </location>
</feature>
<dbReference type="Gene3D" id="2.60.120.650">
    <property type="entry name" value="Cupin"/>
    <property type="match status" value="1"/>
</dbReference>
<evidence type="ECO:0000259" key="1">
    <source>
        <dbReference type="PROSITE" id="PS51184"/>
    </source>
</evidence>
<dbReference type="GO" id="GO:0000785">
    <property type="term" value="C:chromatin"/>
    <property type="evidence" value="ECO:0007669"/>
    <property type="project" value="TreeGrafter"/>
</dbReference>
<dbReference type="Proteomes" id="UP000799766">
    <property type="component" value="Unassembled WGS sequence"/>
</dbReference>
<dbReference type="PANTHER" id="PTHR10694">
    <property type="entry name" value="LYSINE-SPECIFIC DEMETHYLASE"/>
    <property type="match status" value="1"/>
</dbReference>
<reference evidence="2" key="1">
    <citation type="journal article" date="2020" name="Stud. Mycol.">
        <title>101 Dothideomycetes genomes: a test case for predicting lifestyles and emergence of pathogens.</title>
        <authorList>
            <person name="Haridas S."/>
            <person name="Albert R."/>
            <person name="Binder M."/>
            <person name="Bloem J."/>
            <person name="Labutti K."/>
            <person name="Salamov A."/>
            <person name="Andreopoulos B."/>
            <person name="Baker S."/>
            <person name="Barry K."/>
            <person name="Bills G."/>
            <person name="Bluhm B."/>
            <person name="Cannon C."/>
            <person name="Castanera R."/>
            <person name="Culley D."/>
            <person name="Daum C."/>
            <person name="Ezra D."/>
            <person name="Gonzalez J."/>
            <person name="Henrissat B."/>
            <person name="Kuo A."/>
            <person name="Liang C."/>
            <person name="Lipzen A."/>
            <person name="Lutzoni F."/>
            <person name="Magnuson J."/>
            <person name="Mondo S."/>
            <person name="Nolan M."/>
            <person name="Ohm R."/>
            <person name="Pangilinan J."/>
            <person name="Park H.-J."/>
            <person name="Ramirez L."/>
            <person name="Alfaro M."/>
            <person name="Sun H."/>
            <person name="Tritt A."/>
            <person name="Yoshinaga Y."/>
            <person name="Zwiers L.-H."/>
            <person name="Turgeon B."/>
            <person name="Goodwin S."/>
            <person name="Spatafora J."/>
            <person name="Crous P."/>
            <person name="Grigoriev I."/>
        </authorList>
    </citation>
    <scope>NUCLEOTIDE SEQUENCE</scope>
    <source>
        <strain evidence="2">ATCC 16933</strain>
    </source>
</reference>
<dbReference type="GO" id="GO:0051864">
    <property type="term" value="F:histone H3K36 demethylase activity"/>
    <property type="evidence" value="ECO:0007669"/>
    <property type="project" value="TreeGrafter"/>
</dbReference>
<dbReference type="Pfam" id="PF02373">
    <property type="entry name" value="JmjC"/>
    <property type="match status" value="1"/>
</dbReference>
<gene>
    <name evidence="2" type="ORF">BDY21DRAFT_357049</name>
</gene>
<protein>
    <recommendedName>
        <fullName evidence="1">JmjC domain-containing protein</fullName>
    </recommendedName>
</protein>
<dbReference type="GO" id="GO:0032454">
    <property type="term" value="F:histone H3K9 demethylase activity"/>
    <property type="evidence" value="ECO:0007669"/>
    <property type="project" value="TreeGrafter"/>
</dbReference>
<dbReference type="GO" id="GO:0010468">
    <property type="term" value="P:regulation of gene expression"/>
    <property type="evidence" value="ECO:0007669"/>
    <property type="project" value="TreeGrafter"/>
</dbReference>
<proteinExistence type="predicted"/>
<dbReference type="PANTHER" id="PTHR10694:SF7">
    <property type="entry name" value="[HISTONE H3]-TRIMETHYL-L-LYSINE(9) DEMETHYLASE"/>
    <property type="match status" value="1"/>
</dbReference>
<dbReference type="InterPro" id="IPR003347">
    <property type="entry name" value="JmjC_dom"/>
</dbReference>
<accession>A0A6A6NNG8</accession>
<dbReference type="EMBL" id="MU001700">
    <property type="protein sequence ID" value="KAF2453017.1"/>
    <property type="molecule type" value="Genomic_DNA"/>
</dbReference>
<evidence type="ECO:0000313" key="2">
    <source>
        <dbReference type="EMBL" id="KAF2453017.1"/>
    </source>
</evidence>
<sequence length="93" mass="10794">MSCFMIVWLEVREKLEDPPEPLDCGDRLRSSKSIPGIQLPHAYISDLTSCFAVYKEDCDLHSANYTVNGAPKVWVIIRPCDDRKFEHQIRRDQ</sequence>
<name>A0A6A6NNG8_9PEZI</name>
<dbReference type="GO" id="GO:0005634">
    <property type="term" value="C:nucleus"/>
    <property type="evidence" value="ECO:0007669"/>
    <property type="project" value="TreeGrafter"/>
</dbReference>